<dbReference type="SUPFAM" id="SSF69318">
    <property type="entry name" value="Integrin alpha N-terminal domain"/>
    <property type="match status" value="2"/>
</dbReference>
<feature type="chain" id="PRO_5029889046" description="T9SS type A sorting domain-containing protein" evidence="2">
    <location>
        <begin position="24"/>
        <end position="481"/>
    </location>
</feature>
<evidence type="ECO:0000313" key="4">
    <source>
        <dbReference type="Proteomes" id="UP000441336"/>
    </source>
</evidence>
<evidence type="ECO:0008006" key="5">
    <source>
        <dbReference type="Google" id="ProtNLM"/>
    </source>
</evidence>
<organism evidence="3 4">
    <name type="scientific">Hymenobacter ginkgonis</name>
    <dbReference type="NCBI Taxonomy" id="2682976"/>
    <lineage>
        <taxon>Bacteria</taxon>
        <taxon>Pseudomonadati</taxon>
        <taxon>Bacteroidota</taxon>
        <taxon>Cytophagia</taxon>
        <taxon>Cytophagales</taxon>
        <taxon>Hymenobacteraceae</taxon>
        <taxon>Hymenobacter</taxon>
    </lineage>
</organism>
<evidence type="ECO:0000313" key="3">
    <source>
        <dbReference type="EMBL" id="MVN77560.1"/>
    </source>
</evidence>
<evidence type="ECO:0000256" key="1">
    <source>
        <dbReference type="ARBA" id="ARBA00022729"/>
    </source>
</evidence>
<dbReference type="EMBL" id="WQKZ01000003">
    <property type="protein sequence ID" value="MVN77560.1"/>
    <property type="molecule type" value="Genomic_DNA"/>
</dbReference>
<keyword evidence="1 2" id="KW-0732">Signal</keyword>
<dbReference type="PANTHER" id="PTHR46580">
    <property type="entry name" value="SENSOR KINASE-RELATED"/>
    <property type="match status" value="1"/>
</dbReference>
<evidence type="ECO:0000256" key="2">
    <source>
        <dbReference type="SAM" id="SignalP"/>
    </source>
</evidence>
<reference evidence="3 4" key="1">
    <citation type="submission" date="2019-12" db="EMBL/GenBank/DDBJ databases">
        <title>Hymenobacter sp. HMF4947 Genome sequencing and assembly.</title>
        <authorList>
            <person name="Kang H."/>
            <person name="Cha I."/>
            <person name="Kim H."/>
            <person name="Joh K."/>
        </authorList>
    </citation>
    <scope>NUCLEOTIDE SEQUENCE [LARGE SCALE GENOMIC DNA]</scope>
    <source>
        <strain evidence="3 4">HMF4947</strain>
    </source>
</reference>
<dbReference type="Proteomes" id="UP000441336">
    <property type="component" value="Unassembled WGS sequence"/>
</dbReference>
<sequence>MYQHLLLAGLAALLPLSTIQAQAISFGPATAYSTAPSGTWSTNWAALADVNADSRPDAVVMALNYITYASQVAVLLGTATGTLQAPTYYPVGQGSKFLVVADVNADNRPDVVTADQFSAQVSVLLNGGSNTFQPAVAYPTGANTSPSELAVADMNADGQPDPVVAAVGGGIVVLRGNGKGTFQAPVSYSAGPNSNAMRLAVADFNADGRPDVATPGNANNVLVLLNTSTGALQAPVSYPAGTSAYAIAVADLNTDGRPDLLTSSSAGVGVLLGSASPAFQPPVVYPLAGVISVNDAVAADLNGDGRPDVLTANFATTATASVLPGTGTGTLQAATTFTVGPASSQPNRVAAADINGDGRPDLLTANRDNNTLSVLLSTTPLAARPTLPSAQVQLCPNPADATGTSLALTGLPAEVQQVQATLHDVTGRVVAQAELPAWQGVARAQLPTTGLAPGLYLVHLTARGRPGAATGVLPAQHLLVP</sequence>
<dbReference type="Gene3D" id="2.130.10.130">
    <property type="entry name" value="Integrin alpha, N-terminal"/>
    <property type="match status" value="1"/>
</dbReference>
<dbReference type="InterPro" id="IPR028994">
    <property type="entry name" value="Integrin_alpha_N"/>
</dbReference>
<gene>
    <name evidence="3" type="ORF">GO988_14590</name>
</gene>
<feature type="signal peptide" evidence="2">
    <location>
        <begin position="1"/>
        <end position="23"/>
    </location>
</feature>
<keyword evidence="4" id="KW-1185">Reference proteome</keyword>
<protein>
    <recommendedName>
        <fullName evidence="5">T9SS type A sorting domain-containing protein</fullName>
    </recommendedName>
</protein>
<dbReference type="InterPro" id="IPR013517">
    <property type="entry name" value="FG-GAP"/>
</dbReference>
<dbReference type="AlphaFoldDB" id="A0A7K1TGM8"/>
<dbReference type="Gene3D" id="2.30.30.100">
    <property type="match status" value="2"/>
</dbReference>
<name>A0A7K1TGM8_9BACT</name>
<dbReference type="Pfam" id="PF13517">
    <property type="entry name" value="FG-GAP_3"/>
    <property type="match status" value="3"/>
</dbReference>
<proteinExistence type="predicted"/>
<dbReference type="RefSeq" id="WP_157566702.1">
    <property type="nucleotide sequence ID" value="NZ_WQKZ01000003.1"/>
</dbReference>
<accession>A0A7K1TGM8</accession>
<comment type="caution">
    <text evidence="3">The sequence shown here is derived from an EMBL/GenBank/DDBJ whole genome shotgun (WGS) entry which is preliminary data.</text>
</comment>